<name>A0AAN5CH86_9BILA</name>
<evidence type="ECO:0000313" key="2">
    <source>
        <dbReference type="Proteomes" id="UP001328107"/>
    </source>
</evidence>
<protein>
    <submittedName>
        <fullName evidence="1">Uncharacterized protein</fullName>
    </submittedName>
</protein>
<feature type="non-terminal residue" evidence="1">
    <location>
        <position position="1"/>
    </location>
</feature>
<dbReference type="Proteomes" id="UP001328107">
    <property type="component" value="Unassembled WGS sequence"/>
</dbReference>
<proteinExistence type="predicted"/>
<sequence length="94" mass="10766">TCVFCNALDHRSIACPKYTLWEVREKIRETRNLCWHCLGHFRSECKEPAHIKPCTHCLSRNSILCHNPALCKFLNLPVNLTNSFGAHTPGPVEH</sequence>
<comment type="caution">
    <text evidence="1">The sequence shown here is derived from an EMBL/GenBank/DDBJ whole genome shotgun (WGS) entry which is preliminary data.</text>
</comment>
<reference evidence="2" key="1">
    <citation type="submission" date="2022-10" db="EMBL/GenBank/DDBJ databases">
        <title>Genome assembly of Pristionchus species.</title>
        <authorList>
            <person name="Yoshida K."/>
            <person name="Sommer R.J."/>
        </authorList>
    </citation>
    <scope>NUCLEOTIDE SEQUENCE [LARGE SCALE GENOMIC DNA]</scope>
    <source>
        <strain evidence="2">RS5460</strain>
    </source>
</reference>
<keyword evidence="2" id="KW-1185">Reference proteome</keyword>
<gene>
    <name evidence="1" type="ORF">PMAYCL1PPCAC_13146</name>
</gene>
<dbReference type="AlphaFoldDB" id="A0AAN5CH86"/>
<accession>A0AAN5CH86</accession>
<organism evidence="1 2">
    <name type="scientific">Pristionchus mayeri</name>
    <dbReference type="NCBI Taxonomy" id="1317129"/>
    <lineage>
        <taxon>Eukaryota</taxon>
        <taxon>Metazoa</taxon>
        <taxon>Ecdysozoa</taxon>
        <taxon>Nematoda</taxon>
        <taxon>Chromadorea</taxon>
        <taxon>Rhabditida</taxon>
        <taxon>Rhabditina</taxon>
        <taxon>Diplogasteromorpha</taxon>
        <taxon>Diplogasteroidea</taxon>
        <taxon>Neodiplogasteridae</taxon>
        <taxon>Pristionchus</taxon>
    </lineage>
</organism>
<evidence type="ECO:0000313" key="1">
    <source>
        <dbReference type="EMBL" id="GMR42951.1"/>
    </source>
</evidence>
<dbReference type="EMBL" id="BTRK01000003">
    <property type="protein sequence ID" value="GMR42951.1"/>
    <property type="molecule type" value="Genomic_DNA"/>
</dbReference>